<dbReference type="Pfam" id="PF05910">
    <property type="entry name" value="DUF868"/>
    <property type="match status" value="1"/>
</dbReference>
<dbReference type="PANTHER" id="PTHR31972">
    <property type="entry name" value="EXPRESSED PROTEIN"/>
    <property type="match status" value="1"/>
</dbReference>
<accession>A0A835UH34</accession>
<dbReference type="Proteomes" id="UP000639772">
    <property type="component" value="Chromosome 11"/>
</dbReference>
<dbReference type="EMBL" id="JADCNM010000011">
    <property type="protein sequence ID" value="KAG0462864.1"/>
    <property type="molecule type" value="Genomic_DNA"/>
</dbReference>
<sequence>MEMEISIFSDPGEEEGMKLGIDGESVLEVKPLKWKFRGSDGVGVTTGGRIQVSWDLHGWFFRREGGGGGDSSVFCEQKGEAVFVFQFSSGDGDGKLSKGSDDVFWEGGERGILQKRNLSESSSGSSSATVSSASMEDMSCVEQSEAGSSGEVGFTLIICRKEGLNIGHTYIV</sequence>
<organism evidence="1 2">
    <name type="scientific">Vanilla planifolia</name>
    <name type="common">Vanilla</name>
    <dbReference type="NCBI Taxonomy" id="51239"/>
    <lineage>
        <taxon>Eukaryota</taxon>
        <taxon>Viridiplantae</taxon>
        <taxon>Streptophyta</taxon>
        <taxon>Embryophyta</taxon>
        <taxon>Tracheophyta</taxon>
        <taxon>Spermatophyta</taxon>
        <taxon>Magnoliopsida</taxon>
        <taxon>Liliopsida</taxon>
        <taxon>Asparagales</taxon>
        <taxon>Orchidaceae</taxon>
        <taxon>Vanilloideae</taxon>
        <taxon>Vanilleae</taxon>
        <taxon>Vanilla</taxon>
    </lineage>
</organism>
<comment type="caution">
    <text evidence="1">The sequence shown here is derived from an EMBL/GenBank/DDBJ whole genome shotgun (WGS) entry which is preliminary data.</text>
</comment>
<gene>
    <name evidence="1" type="ORF">HPP92_021340</name>
</gene>
<reference evidence="1 2" key="1">
    <citation type="journal article" date="2020" name="Nat. Food">
        <title>A phased Vanilla planifolia genome enables genetic improvement of flavour and production.</title>
        <authorList>
            <person name="Hasing T."/>
            <person name="Tang H."/>
            <person name="Brym M."/>
            <person name="Khazi F."/>
            <person name="Huang T."/>
            <person name="Chambers A.H."/>
        </authorList>
    </citation>
    <scope>NUCLEOTIDE SEQUENCE [LARGE SCALE GENOMIC DNA]</scope>
    <source>
        <tissue evidence="1">Leaf</tissue>
    </source>
</reference>
<name>A0A835UH34_VANPL</name>
<evidence type="ECO:0000313" key="1">
    <source>
        <dbReference type="EMBL" id="KAG0462864.1"/>
    </source>
</evidence>
<dbReference type="OrthoDB" id="755920at2759"/>
<proteinExistence type="predicted"/>
<dbReference type="InterPro" id="IPR008586">
    <property type="entry name" value="DUF868_pln"/>
</dbReference>
<evidence type="ECO:0000313" key="2">
    <source>
        <dbReference type="Proteomes" id="UP000639772"/>
    </source>
</evidence>
<protein>
    <submittedName>
        <fullName evidence="1">Uncharacterized protein</fullName>
    </submittedName>
</protein>
<dbReference type="PANTHER" id="PTHR31972:SF3">
    <property type="entry name" value="OS09G0416600 PROTEIN"/>
    <property type="match status" value="1"/>
</dbReference>
<dbReference type="AlphaFoldDB" id="A0A835UH34"/>